<dbReference type="OrthoDB" id="10363556at2759"/>
<evidence type="ECO:0000256" key="1">
    <source>
        <dbReference type="SAM" id="MobiDB-lite"/>
    </source>
</evidence>
<name>A0A9D4Z9M2_ADICA</name>
<dbReference type="Proteomes" id="UP000886520">
    <property type="component" value="Chromosome 19"/>
</dbReference>
<comment type="caution">
    <text evidence="2">The sequence shown here is derived from an EMBL/GenBank/DDBJ whole genome shotgun (WGS) entry which is preliminary data.</text>
</comment>
<keyword evidence="3" id="KW-1185">Reference proteome</keyword>
<dbReference type="AlphaFoldDB" id="A0A9D4Z9M2"/>
<organism evidence="2 3">
    <name type="scientific">Adiantum capillus-veneris</name>
    <name type="common">Maidenhair fern</name>
    <dbReference type="NCBI Taxonomy" id="13818"/>
    <lineage>
        <taxon>Eukaryota</taxon>
        <taxon>Viridiplantae</taxon>
        <taxon>Streptophyta</taxon>
        <taxon>Embryophyta</taxon>
        <taxon>Tracheophyta</taxon>
        <taxon>Polypodiopsida</taxon>
        <taxon>Polypodiidae</taxon>
        <taxon>Polypodiales</taxon>
        <taxon>Pteridineae</taxon>
        <taxon>Pteridaceae</taxon>
        <taxon>Vittarioideae</taxon>
        <taxon>Adiantum</taxon>
    </lineage>
</organism>
<feature type="region of interest" description="Disordered" evidence="1">
    <location>
        <begin position="68"/>
        <end position="117"/>
    </location>
</feature>
<evidence type="ECO:0000313" key="3">
    <source>
        <dbReference type="Proteomes" id="UP000886520"/>
    </source>
</evidence>
<accession>A0A9D4Z9M2</accession>
<sequence length="117" mass="12683">MALLCRRKGLFRYHLYSRLFSSCTGSPSPTQSLCTMAASPVLHNNCPSLAMVLSPHHFGLRRRFSAEATSYPTPAPPGDFEDFPDAGDGDYESGAEDDDPPPDPDDGALYSPSESEN</sequence>
<proteinExistence type="predicted"/>
<protein>
    <submittedName>
        <fullName evidence="2">Uncharacterized protein</fullName>
    </submittedName>
</protein>
<reference evidence="2" key="1">
    <citation type="submission" date="2021-01" db="EMBL/GenBank/DDBJ databases">
        <title>Adiantum capillus-veneris genome.</title>
        <authorList>
            <person name="Fang Y."/>
            <person name="Liao Q."/>
        </authorList>
    </citation>
    <scope>NUCLEOTIDE SEQUENCE</scope>
    <source>
        <strain evidence="2">H3</strain>
        <tissue evidence="2">Leaf</tissue>
    </source>
</reference>
<evidence type="ECO:0000313" key="2">
    <source>
        <dbReference type="EMBL" id="KAI5064751.1"/>
    </source>
</evidence>
<feature type="compositionally biased region" description="Acidic residues" evidence="1">
    <location>
        <begin position="79"/>
        <end position="106"/>
    </location>
</feature>
<dbReference type="EMBL" id="JABFUD020000019">
    <property type="protein sequence ID" value="KAI5064751.1"/>
    <property type="molecule type" value="Genomic_DNA"/>
</dbReference>
<gene>
    <name evidence="2" type="ORF">GOP47_0019446</name>
</gene>